<keyword evidence="8 9" id="KW-0472">Membrane</keyword>
<dbReference type="AlphaFoldDB" id="A0A4Z0YAJ6"/>
<dbReference type="GO" id="GO:0140359">
    <property type="term" value="F:ABC-type transporter activity"/>
    <property type="evidence" value="ECO:0007669"/>
    <property type="project" value="InterPro"/>
</dbReference>
<evidence type="ECO:0000313" key="11">
    <source>
        <dbReference type="EMBL" id="TGJ75990.1"/>
    </source>
</evidence>
<evidence type="ECO:0000256" key="1">
    <source>
        <dbReference type="ARBA" id="ARBA00004429"/>
    </source>
</evidence>
<dbReference type="EMBL" id="SRMQ01000009">
    <property type="protein sequence ID" value="TGJ75990.1"/>
    <property type="molecule type" value="Genomic_DNA"/>
</dbReference>
<evidence type="ECO:0000256" key="3">
    <source>
        <dbReference type="ARBA" id="ARBA00022448"/>
    </source>
</evidence>
<evidence type="ECO:0000256" key="5">
    <source>
        <dbReference type="ARBA" id="ARBA00022519"/>
    </source>
</evidence>
<feature type="transmembrane region" description="Helical" evidence="9">
    <location>
        <begin position="412"/>
        <end position="429"/>
    </location>
</feature>
<dbReference type="PROSITE" id="PS51012">
    <property type="entry name" value="ABC_TM2"/>
    <property type="match status" value="1"/>
</dbReference>
<evidence type="ECO:0000259" key="10">
    <source>
        <dbReference type="PROSITE" id="PS51012"/>
    </source>
</evidence>
<feature type="transmembrane region" description="Helical" evidence="9">
    <location>
        <begin position="29"/>
        <end position="48"/>
    </location>
</feature>
<comment type="caution">
    <text evidence="11">The sequence shown here is derived from an EMBL/GenBank/DDBJ whole genome shotgun (WGS) entry which is preliminary data.</text>
</comment>
<name>A0A4Z0YAJ6_9FIRM</name>
<evidence type="ECO:0000256" key="8">
    <source>
        <dbReference type="ARBA" id="ARBA00023136"/>
    </source>
</evidence>
<keyword evidence="3 9" id="KW-0813">Transport</keyword>
<dbReference type="InterPro" id="IPR013525">
    <property type="entry name" value="ABC2_TM"/>
</dbReference>
<accession>A0A4Z0YAJ6</accession>
<keyword evidence="7 9" id="KW-1133">Transmembrane helix</keyword>
<feature type="domain" description="ABC transmembrane type-2" evidence="10">
    <location>
        <begin position="272"/>
        <end position="490"/>
    </location>
</feature>
<keyword evidence="4 9" id="KW-1003">Cell membrane</keyword>
<feature type="transmembrane region" description="Helical" evidence="9">
    <location>
        <begin position="380"/>
        <end position="406"/>
    </location>
</feature>
<comment type="subcellular location">
    <subcellularLocation>
        <location evidence="1">Cell inner membrane</location>
        <topology evidence="1">Multi-pass membrane protein</topology>
    </subcellularLocation>
    <subcellularLocation>
        <location evidence="9">Cell membrane</location>
        <topology evidence="9">Multi-pass membrane protein</topology>
    </subcellularLocation>
</comment>
<keyword evidence="6 9" id="KW-0812">Transmembrane</keyword>
<dbReference type="Proteomes" id="UP000297714">
    <property type="component" value="Unassembled WGS sequence"/>
</dbReference>
<dbReference type="OrthoDB" id="9786910at2"/>
<proteinExistence type="inferred from homology"/>
<protein>
    <recommendedName>
        <fullName evidence="9">Transport permease protein</fullName>
    </recommendedName>
</protein>
<feature type="transmembrane region" description="Helical" evidence="9">
    <location>
        <begin position="271"/>
        <end position="292"/>
    </location>
</feature>
<organism evidence="11 12">
    <name type="scientific">Caproiciproducens galactitolivorans</name>
    <dbReference type="NCBI Taxonomy" id="642589"/>
    <lineage>
        <taxon>Bacteria</taxon>
        <taxon>Bacillati</taxon>
        <taxon>Bacillota</taxon>
        <taxon>Clostridia</taxon>
        <taxon>Eubacteriales</taxon>
        <taxon>Acutalibacteraceae</taxon>
        <taxon>Caproiciproducens</taxon>
    </lineage>
</organism>
<evidence type="ECO:0000256" key="2">
    <source>
        <dbReference type="ARBA" id="ARBA00007783"/>
    </source>
</evidence>
<keyword evidence="12" id="KW-1185">Reference proteome</keyword>
<evidence type="ECO:0000256" key="4">
    <source>
        <dbReference type="ARBA" id="ARBA00022475"/>
    </source>
</evidence>
<evidence type="ECO:0000256" key="9">
    <source>
        <dbReference type="RuleBase" id="RU361157"/>
    </source>
</evidence>
<reference evidence="11 12" key="1">
    <citation type="submission" date="2019-04" db="EMBL/GenBank/DDBJ databases">
        <authorList>
            <person name="Poehlein A."/>
            <person name="Bengelsdorf F.R."/>
            <person name="Duerre P."/>
            <person name="Daniel R."/>
        </authorList>
    </citation>
    <scope>NUCLEOTIDE SEQUENCE [LARGE SCALE GENOMIC DNA]</scope>
    <source>
        <strain evidence="11 12">BS-1</strain>
    </source>
</reference>
<dbReference type="GO" id="GO:0005886">
    <property type="term" value="C:plasma membrane"/>
    <property type="evidence" value="ECO:0007669"/>
    <property type="project" value="UniProtKB-SubCell"/>
</dbReference>
<evidence type="ECO:0000313" key="12">
    <source>
        <dbReference type="Proteomes" id="UP000297714"/>
    </source>
</evidence>
<dbReference type="Pfam" id="PF01061">
    <property type="entry name" value="ABC2_membrane"/>
    <property type="match status" value="1"/>
</dbReference>
<dbReference type="GO" id="GO:0015920">
    <property type="term" value="P:lipopolysaccharide transport"/>
    <property type="evidence" value="ECO:0007669"/>
    <property type="project" value="TreeGrafter"/>
</dbReference>
<dbReference type="InterPro" id="IPR047817">
    <property type="entry name" value="ABC2_TM_bact-type"/>
</dbReference>
<feature type="transmembrane region" description="Helical" evidence="9">
    <location>
        <begin position="211"/>
        <end position="228"/>
    </location>
</feature>
<dbReference type="RefSeq" id="WP_135660295.1">
    <property type="nucleotide sequence ID" value="NZ_SRMQ01000009.1"/>
</dbReference>
<dbReference type="PANTHER" id="PTHR30413:SF8">
    <property type="entry name" value="TRANSPORT PERMEASE PROTEIN"/>
    <property type="match status" value="1"/>
</dbReference>
<dbReference type="PANTHER" id="PTHR30413">
    <property type="entry name" value="INNER MEMBRANE TRANSPORT PERMEASE"/>
    <property type="match status" value="1"/>
</dbReference>
<feature type="transmembrane region" description="Helical" evidence="9">
    <location>
        <begin position="468"/>
        <end position="487"/>
    </location>
</feature>
<evidence type="ECO:0000256" key="6">
    <source>
        <dbReference type="ARBA" id="ARBA00022692"/>
    </source>
</evidence>
<evidence type="ECO:0000256" key="7">
    <source>
        <dbReference type="ARBA" id="ARBA00022989"/>
    </source>
</evidence>
<sequence>MRKLLKRGKYNSISDGKQAVSDQINLKKVCAVILLGYIILAFLFYILAGEQLHFRSSRGNVKMPVPNFGTVEMVAGAKVEQTFIPTIQRFKQVSVTWGTYGRHNKGTVLIELYNLKDNSRILSQTVDVSKLTEGAITTVASEKYLENLYGVPLLLRITSPDSVAGSAVSPMMKTDAEPKAGQQLYLNGKAVNGVLAFSAEGQDYIWLGLHYWKFIAAGGILLAAYLLYILMRTKRKKKSVLLNALVAMKKYRFLIYQLVSRDFKTKYKRSILGVFWSFLNPLLMMTVQYYVFSTIFKTDIAFYPVYLLTGIIMFNFFSEACGMALTSILGNASLITKVYVPKYIYPLTRILSSLVNLAISLIPLFVVGCFSNVPFTKSFLLFPFFLLCLAVFSLGLGMLLAAGMVFFRDVQFLWSVFSMMWMYATPIFYPESILPDQFKFVLQINPLYYFITFARTCIISGISPEPIAYIQSFLLALGMLLVGAFVFKKTQDKFILYI</sequence>
<feature type="transmembrane region" description="Helical" evidence="9">
    <location>
        <begin position="350"/>
        <end position="373"/>
    </location>
</feature>
<gene>
    <name evidence="11" type="primary">tagG</name>
    <name evidence="11" type="ORF">CAGA_19660</name>
</gene>
<keyword evidence="5" id="KW-0997">Cell inner membrane</keyword>
<comment type="similarity">
    <text evidence="2 9">Belongs to the ABC-2 integral membrane protein family.</text>
</comment>
<feature type="transmembrane region" description="Helical" evidence="9">
    <location>
        <begin position="304"/>
        <end position="330"/>
    </location>
</feature>